<dbReference type="PROSITE" id="PS50077">
    <property type="entry name" value="HEAT_REPEAT"/>
    <property type="match status" value="1"/>
</dbReference>
<keyword evidence="2" id="KW-0472">Membrane</keyword>
<dbReference type="AlphaFoldDB" id="A0A401U747"/>
<feature type="transmembrane region" description="Helical" evidence="2">
    <location>
        <begin position="86"/>
        <end position="107"/>
    </location>
</feature>
<keyword evidence="2" id="KW-1133">Transmembrane helix</keyword>
<dbReference type="EMBL" id="BHXQ01000002">
    <property type="protein sequence ID" value="GCC50676.1"/>
    <property type="molecule type" value="Genomic_DNA"/>
</dbReference>
<dbReference type="InterPro" id="IPR021133">
    <property type="entry name" value="HEAT_type_2"/>
</dbReference>
<accession>A0A401U747</accession>
<dbReference type="SUPFAM" id="SSF48371">
    <property type="entry name" value="ARM repeat"/>
    <property type="match status" value="1"/>
</dbReference>
<evidence type="ECO:0000313" key="3">
    <source>
        <dbReference type="EMBL" id="GCC50676.1"/>
    </source>
</evidence>
<keyword evidence="1" id="KW-0175">Coiled coil</keyword>
<dbReference type="OrthoDB" id="667398at2"/>
<evidence type="ECO:0000256" key="2">
    <source>
        <dbReference type="SAM" id="Phobius"/>
    </source>
</evidence>
<reference evidence="3 4" key="1">
    <citation type="submission" date="2018-11" db="EMBL/GenBank/DDBJ databases">
        <title>Chryseotalea sanarue gen. nov., sp., nov., a member of the family Cytophagaceae, isolated from a brackish lake in Hamamatsu Japan.</title>
        <authorList>
            <person name="Maejima Y."/>
            <person name="Iino T."/>
            <person name="Muraguchi Y."/>
            <person name="Fukuda K."/>
            <person name="Ohkuma M."/>
            <person name="Moriuchi R."/>
            <person name="Dohra H."/>
            <person name="Kimbara K."/>
            <person name="Shintani M."/>
        </authorList>
    </citation>
    <scope>NUCLEOTIDE SEQUENCE [LARGE SCALE GENOMIC DNA]</scope>
    <source>
        <strain evidence="3 4">Ys</strain>
    </source>
</reference>
<protein>
    <submittedName>
        <fullName evidence="3">HEAT repeat domain-containing protein</fullName>
    </submittedName>
</protein>
<sequence length="255" mass="29008">MINETVQQKLMDYLDGNLSVDERKEAERMLTEDADLRTWFEQLKHVNSSITKSAEWKPSAALRESFEAALQQELKKETKQVFFTPMMYRVAAAVMLLIVAGGIGFWVNNQWQQQREMAELKRQLQETKSMMMAMMNNELSASQRMMGVSVANSLPQADDEITRALFNVLNEDANTNVRLSALEALSKFHADPAVKRKLIQSLAIQKDPSVQIALIQLLVQIKEQSIMPQLKDIIEDDQSIKAVRDEAHTAILKLS</sequence>
<dbReference type="InterPro" id="IPR016024">
    <property type="entry name" value="ARM-type_fold"/>
</dbReference>
<dbReference type="Gene3D" id="1.25.10.10">
    <property type="entry name" value="Leucine-rich Repeat Variant"/>
    <property type="match status" value="1"/>
</dbReference>
<gene>
    <name evidence="3" type="ORF">SanaruYs_08940</name>
</gene>
<evidence type="ECO:0000313" key="4">
    <source>
        <dbReference type="Proteomes" id="UP000288227"/>
    </source>
</evidence>
<dbReference type="InterPro" id="IPR011989">
    <property type="entry name" value="ARM-like"/>
</dbReference>
<keyword evidence="2" id="KW-0812">Transmembrane</keyword>
<dbReference type="Proteomes" id="UP000288227">
    <property type="component" value="Unassembled WGS sequence"/>
</dbReference>
<comment type="caution">
    <text evidence="3">The sequence shown here is derived from an EMBL/GenBank/DDBJ whole genome shotgun (WGS) entry which is preliminary data.</text>
</comment>
<organism evidence="3 4">
    <name type="scientific">Chryseotalea sanaruensis</name>
    <dbReference type="NCBI Taxonomy" id="2482724"/>
    <lineage>
        <taxon>Bacteria</taxon>
        <taxon>Pseudomonadati</taxon>
        <taxon>Bacteroidota</taxon>
        <taxon>Cytophagia</taxon>
        <taxon>Cytophagales</taxon>
        <taxon>Chryseotaleaceae</taxon>
        <taxon>Chryseotalea</taxon>
    </lineage>
</organism>
<dbReference type="RefSeq" id="WP_127121347.1">
    <property type="nucleotide sequence ID" value="NZ_BHXQ01000002.1"/>
</dbReference>
<evidence type="ECO:0000256" key="1">
    <source>
        <dbReference type="SAM" id="Coils"/>
    </source>
</evidence>
<proteinExistence type="predicted"/>
<keyword evidence="4" id="KW-1185">Reference proteome</keyword>
<feature type="coiled-coil region" evidence="1">
    <location>
        <begin position="108"/>
        <end position="137"/>
    </location>
</feature>
<name>A0A401U747_9BACT</name>